<protein>
    <submittedName>
        <fullName evidence="2">Helicase</fullName>
    </submittedName>
</protein>
<keyword evidence="3" id="KW-1185">Reference proteome</keyword>
<gene>
    <name evidence="2" type="ORF">FH608_036010</name>
</gene>
<dbReference type="GO" id="GO:0004386">
    <property type="term" value="F:helicase activity"/>
    <property type="evidence" value="ECO:0007669"/>
    <property type="project" value="UniProtKB-KW"/>
</dbReference>
<dbReference type="EMBL" id="VDLX02000016">
    <property type="protein sequence ID" value="KAB8190365.1"/>
    <property type="molecule type" value="Genomic_DNA"/>
</dbReference>
<evidence type="ECO:0000259" key="1">
    <source>
        <dbReference type="Pfam" id="PF13400"/>
    </source>
</evidence>
<dbReference type="AlphaFoldDB" id="A0A5C4VVX8"/>
<sequence>MRNGDRRNMQSLINTKKTLINTKERGSATIWGVALMGLLMTVATAFATLGAVRAAIHRVNSAADLSALAAAKYAIVHPEEACARAAALAAQNGVELSRCRLTDEIADIWTSSQVSLPLLGTRTLTGRSRAGPATTAP</sequence>
<name>A0A5C4VVX8_9ACTN</name>
<evidence type="ECO:0000313" key="2">
    <source>
        <dbReference type="EMBL" id="KAB8190365.1"/>
    </source>
</evidence>
<dbReference type="Pfam" id="PF13400">
    <property type="entry name" value="Tad"/>
    <property type="match status" value="1"/>
</dbReference>
<proteinExistence type="predicted"/>
<keyword evidence="2" id="KW-0067">ATP-binding</keyword>
<feature type="domain" description="Putative Flp pilus-assembly TadG-like N-terminal" evidence="1">
    <location>
        <begin position="26"/>
        <end position="71"/>
    </location>
</feature>
<dbReference type="InterPro" id="IPR021202">
    <property type="entry name" value="Rv3654c-like"/>
</dbReference>
<organism evidence="2 3">
    <name type="scientific">Nonomuraea phyllanthi</name>
    <dbReference type="NCBI Taxonomy" id="2219224"/>
    <lineage>
        <taxon>Bacteria</taxon>
        <taxon>Bacillati</taxon>
        <taxon>Actinomycetota</taxon>
        <taxon>Actinomycetes</taxon>
        <taxon>Streptosporangiales</taxon>
        <taxon>Streptosporangiaceae</taxon>
        <taxon>Nonomuraea</taxon>
    </lineage>
</organism>
<keyword evidence="2" id="KW-0347">Helicase</keyword>
<reference evidence="2 3" key="1">
    <citation type="submission" date="2019-10" db="EMBL/GenBank/DDBJ databases">
        <title>Nonomuraea sp. nov., isolated from Phyllanthus amarus.</title>
        <authorList>
            <person name="Klykleung N."/>
            <person name="Tanasupawat S."/>
        </authorList>
    </citation>
    <scope>NUCLEOTIDE SEQUENCE [LARGE SCALE GENOMIC DNA]</scope>
    <source>
        <strain evidence="2 3">PA1-10</strain>
    </source>
</reference>
<evidence type="ECO:0000313" key="3">
    <source>
        <dbReference type="Proteomes" id="UP000312512"/>
    </source>
</evidence>
<dbReference type="OrthoDB" id="3541334at2"/>
<dbReference type="Proteomes" id="UP000312512">
    <property type="component" value="Unassembled WGS sequence"/>
</dbReference>
<keyword evidence="2" id="KW-0378">Hydrolase</keyword>
<comment type="caution">
    <text evidence="2">The sequence shown here is derived from an EMBL/GenBank/DDBJ whole genome shotgun (WGS) entry which is preliminary data.</text>
</comment>
<keyword evidence="2" id="KW-0547">Nucleotide-binding</keyword>
<dbReference type="InterPro" id="IPR028087">
    <property type="entry name" value="Tad_N"/>
</dbReference>
<accession>A0A5C4VVX8</accession>
<dbReference type="NCBIfam" id="TIGR03816">
    <property type="entry name" value="tadE_like_DECH"/>
    <property type="match status" value="1"/>
</dbReference>